<organism evidence="1 2">
    <name type="scientific">Allacma fusca</name>
    <dbReference type="NCBI Taxonomy" id="39272"/>
    <lineage>
        <taxon>Eukaryota</taxon>
        <taxon>Metazoa</taxon>
        <taxon>Ecdysozoa</taxon>
        <taxon>Arthropoda</taxon>
        <taxon>Hexapoda</taxon>
        <taxon>Collembola</taxon>
        <taxon>Symphypleona</taxon>
        <taxon>Sminthuridae</taxon>
        <taxon>Allacma</taxon>
    </lineage>
</organism>
<evidence type="ECO:0000313" key="2">
    <source>
        <dbReference type="Proteomes" id="UP000708208"/>
    </source>
</evidence>
<feature type="non-terminal residue" evidence="1">
    <location>
        <position position="1"/>
    </location>
</feature>
<dbReference type="OrthoDB" id="6779410at2759"/>
<dbReference type="Proteomes" id="UP000708208">
    <property type="component" value="Unassembled WGS sequence"/>
</dbReference>
<proteinExistence type="predicted"/>
<accession>A0A8J2JZ57</accession>
<gene>
    <name evidence="1" type="ORF">AFUS01_LOCUS17982</name>
</gene>
<protein>
    <submittedName>
        <fullName evidence="1">Uncharacterized protein</fullName>
    </submittedName>
</protein>
<evidence type="ECO:0000313" key="1">
    <source>
        <dbReference type="EMBL" id="CAG7729252.1"/>
    </source>
</evidence>
<name>A0A8J2JZ57_9HEXA</name>
<reference evidence="1" key="1">
    <citation type="submission" date="2021-06" db="EMBL/GenBank/DDBJ databases">
        <authorList>
            <person name="Hodson N. C."/>
            <person name="Mongue J. A."/>
            <person name="Jaron S. K."/>
        </authorList>
    </citation>
    <scope>NUCLEOTIDE SEQUENCE</scope>
</reference>
<dbReference type="AlphaFoldDB" id="A0A8J2JZ57"/>
<comment type="caution">
    <text evidence="1">The sequence shown here is derived from an EMBL/GenBank/DDBJ whole genome shotgun (WGS) entry which is preliminary data.</text>
</comment>
<sequence>SNEVVSCLLHYIENNIPEMPIDSDFGLIERAKRRCKQMVFPQDITELVKRAKITNPNEIVYVNNCFTNDLCDDGTPVVTVKNYKAALEPLFSSKVLVEWTSVQSEN</sequence>
<dbReference type="EMBL" id="CAJVCH010175942">
    <property type="protein sequence ID" value="CAG7729252.1"/>
    <property type="molecule type" value="Genomic_DNA"/>
</dbReference>
<keyword evidence="2" id="KW-1185">Reference proteome</keyword>